<comment type="caution">
    <text evidence="1">The sequence shown here is derived from an EMBL/GenBank/DDBJ whole genome shotgun (WGS) entry which is preliminary data.</text>
</comment>
<evidence type="ECO:0000313" key="1">
    <source>
        <dbReference type="EMBL" id="PWG00176.1"/>
    </source>
</evidence>
<evidence type="ECO:0000313" key="2">
    <source>
        <dbReference type="Proteomes" id="UP000245080"/>
    </source>
</evidence>
<dbReference type="Proteomes" id="UP000245080">
    <property type="component" value="Unassembled WGS sequence"/>
</dbReference>
<sequence>MTDNQINRTHIDPEKFAFHFLDSLQKEAPHGDIEQLAKQRLAAYLSAYYLIEDFNNLENKSFNSADNNDETLSHLSYSALLERISQLNKY</sequence>
<protein>
    <submittedName>
        <fullName evidence="1">Uncharacterized protein</fullName>
    </submittedName>
</protein>
<dbReference type="OrthoDB" id="2412875at2"/>
<organism evidence="1 2">
    <name type="scientific">Levilactobacillus bambusae</name>
    <dbReference type="NCBI Taxonomy" id="2024736"/>
    <lineage>
        <taxon>Bacteria</taxon>
        <taxon>Bacillati</taxon>
        <taxon>Bacillota</taxon>
        <taxon>Bacilli</taxon>
        <taxon>Lactobacillales</taxon>
        <taxon>Lactobacillaceae</taxon>
        <taxon>Levilactobacillus</taxon>
    </lineage>
</organism>
<dbReference type="EMBL" id="QCXQ01000002">
    <property type="protein sequence ID" value="PWG00176.1"/>
    <property type="molecule type" value="Genomic_DNA"/>
</dbReference>
<dbReference type="AlphaFoldDB" id="A0A2V1N1C4"/>
<reference evidence="1 2" key="1">
    <citation type="journal article" date="2018" name="Int. J. Syst. Evol. Microbiol.">
        <title>Lactobacillus bambusae sp. nov., isolated from a traditional fermented Ma-bamboo shoots of Taiwan.</title>
        <authorList>
            <person name="Wang L.-T."/>
        </authorList>
    </citation>
    <scope>NUCLEOTIDE SEQUENCE [LARGE SCALE GENOMIC DNA]</scope>
    <source>
        <strain evidence="1 2">BS-W1</strain>
    </source>
</reference>
<keyword evidence="2" id="KW-1185">Reference proteome</keyword>
<dbReference type="RefSeq" id="WP_109250123.1">
    <property type="nucleotide sequence ID" value="NZ_QCXQ01000002.1"/>
</dbReference>
<accession>A0A2V1N1C4</accession>
<name>A0A2V1N1C4_9LACO</name>
<gene>
    <name evidence="1" type="ORF">DCM90_04380</name>
</gene>
<proteinExistence type="predicted"/>